<gene>
    <name evidence="2" type="ORF">LSUE1_G006944</name>
</gene>
<dbReference type="InterPro" id="IPR029058">
    <property type="entry name" value="AB_hydrolase_fold"/>
</dbReference>
<proteinExistence type="predicted"/>
<evidence type="ECO:0000313" key="2">
    <source>
        <dbReference type="EMBL" id="TVY83159.1"/>
    </source>
</evidence>
<comment type="caution">
    <text evidence="2">The sequence shown here is derived from an EMBL/GenBank/DDBJ whole genome shotgun (WGS) entry which is preliminary data.</text>
</comment>
<feature type="domain" description="AB hydrolase-1" evidence="1">
    <location>
        <begin position="8"/>
        <end position="218"/>
    </location>
</feature>
<dbReference type="PANTHER" id="PTHR37017">
    <property type="entry name" value="AB HYDROLASE-1 DOMAIN-CONTAINING PROTEIN-RELATED"/>
    <property type="match status" value="1"/>
</dbReference>
<dbReference type="AlphaFoldDB" id="A0A8T9CBL9"/>
<dbReference type="Pfam" id="PF12697">
    <property type="entry name" value="Abhydrolase_6"/>
    <property type="match status" value="1"/>
</dbReference>
<dbReference type="InterPro" id="IPR052897">
    <property type="entry name" value="Sec-Metab_Biosynth_Hydrolase"/>
</dbReference>
<dbReference type="InterPro" id="IPR000073">
    <property type="entry name" value="AB_hydrolase_1"/>
</dbReference>
<keyword evidence="3" id="KW-1185">Reference proteome</keyword>
<name>A0A8T9CBL9_9HELO</name>
<dbReference type="EMBL" id="QGMK01000225">
    <property type="protein sequence ID" value="TVY83159.1"/>
    <property type="molecule type" value="Genomic_DNA"/>
</dbReference>
<dbReference type="Gene3D" id="3.40.50.1820">
    <property type="entry name" value="alpha/beta hydrolase"/>
    <property type="match status" value="1"/>
</dbReference>
<accession>A0A8T9CBL9</accession>
<dbReference type="PANTHER" id="PTHR37017:SF10">
    <property type="entry name" value="AB HYDROLASE-1 DOMAIN-CONTAINING PROTEIN"/>
    <property type="match status" value="1"/>
</dbReference>
<evidence type="ECO:0000313" key="3">
    <source>
        <dbReference type="Proteomes" id="UP000469558"/>
    </source>
</evidence>
<organism evidence="2 3">
    <name type="scientific">Lachnellula suecica</name>
    <dbReference type="NCBI Taxonomy" id="602035"/>
    <lineage>
        <taxon>Eukaryota</taxon>
        <taxon>Fungi</taxon>
        <taxon>Dikarya</taxon>
        <taxon>Ascomycota</taxon>
        <taxon>Pezizomycotina</taxon>
        <taxon>Leotiomycetes</taxon>
        <taxon>Helotiales</taxon>
        <taxon>Lachnaceae</taxon>
        <taxon>Lachnellula</taxon>
    </lineage>
</organism>
<reference evidence="2 3" key="1">
    <citation type="submission" date="2018-05" db="EMBL/GenBank/DDBJ databases">
        <title>Genome sequencing and assembly of the regulated plant pathogen Lachnellula willkommii and related sister species for the development of diagnostic species identification markers.</title>
        <authorList>
            <person name="Giroux E."/>
            <person name="Bilodeau G."/>
        </authorList>
    </citation>
    <scope>NUCLEOTIDE SEQUENCE [LARGE SCALE GENOMIC DNA]</scope>
    <source>
        <strain evidence="2 3">CBS 268.59</strain>
    </source>
</reference>
<protein>
    <recommendedName>
        <fullName evidence="1">AB hydrolase-1 domain-containing protein</fullName>
    </recommendedName>
</protein>
<dbReference type="OrthoDB" id="408373at2759"/>
<dbReference type="SUPFAM" id="SSF53474">
    <property type="entry name" value="alpha/beta-Hydrolases"/>
    <property type="match status" value="1"/>
</dbReference>
<sequence>MASLLPSIVLVHGAWHTPQNYSQYADALRKHGFKVLVPHLPSCSGASPPDAFLSEDIAAVRDIVEPLVQAGECVLMVMHSYGGAVGTDAVLGLTFPERKATGEAGGVVHMFYMCAYILPPGRTIFSVVEEAGMAHLWPQFVENAEDGSTFPKDPVQLFFGGVESGATWQGLQHLVRSPMNAFETETRGEAWRRVPVTYILTQQDYAVPRVYQDLMLEKVKGRGCGCEDGGL</sequence>
<dbReference type="Proteomes" id="UP000469558">
    <property type="component" value="Unassembled WGS sequence"/>
</dbReference>
<evidence type="ECO:0000259" key="1">
    <source>
        <dbReference type="Pfam" id="PF12697"/>
    </source>
</evidence>